<accession>A0A9D1TGR8</accession>
<dbReference type="Proteomes" id="UP000886814">
    <property type="component" value="Unassembled WGS sequence"/>
</dbReference>
<reference evidence="1" key="1">
    <citation type="journal article" date="2021" name="PeerJ">
        <title>Extensive microbial diversity within the chicken gut microbiome revealed by metagenomics and culture.</title>
        <authorList>
            <person name="Gilroy R."/>
            <person name="Ravi A."/>
            <person name="Getino M."/>
            <person name="Pursley I."/>
            <person name="Horton D.L."/>
            <person name="Alikhan N.F."/>
            <person name="Baker D."/>
            <person name="Gharbi K."/>
            <person name="Hall N."/>
            <person name="Watson M."/>
            <person name="Adriaenssens E.M."/>
            <person name="Foster-Nyarko E."/>
            <person name="Jarju S."/>
            <person name="Secka A."/>
            <person name="Antonio M."/>
            <person name="Oren A."/>
            <person name="Chaudhuri R.R."/>
            <person name="La Ragione R."/>
            <person name="Hildebrand F."/>
            <person name="Pallen M.J."/>
        </authorList>
    </citation>
    <scope>NUCLEOTIDE SEQUENCE</scope>
    <source>
        <strain evidence="1">CHK195-9823</strain>
    </source>
</reference>
<reference evidence="1" key="2">
    <citation type="submission" date="2021-04" db="EMBL/GenBank/DDBJ databases">
        <authorList>
            <person name="Gilroy R."/>
        </authorList>
    </citation>
    <scope>NUCLEOTIDE SEQUENCE</scope>
    <source>
        <strain evidence="1">CHK195-9823</strain>
    </source>
</reference>
<name>A0A9D1TGR8_9FIRM</name>
<dbReference type="SUPFAM" id="SSF53850">
    <property type="entry name" value="Periplasmic binding protein-like II"/>
    <property type="match status" value="1"/>
</dbReference>
<gene>
    <name evidence="1" type="ORF">H9747_15300</name>
</gene>
<dbReference type="EMBL" id="DXIQ01000109">
    <property type="protein sequence ID" value="HIV40335.1"/>
    <property type="molecule type" value="Genomic_DNA"/>
</dbReference>
<comment type="caution">
    <text evidence="1">The sequence shown here is derived from an EMBL/GenBank/DDBJ whole genome shotgun (WGS) entry which is preliminary data.</text>
</comment>
<proteinExistence type="predicted"/>
<dbReference type="PROSITE" id="PS51257">
    <property type="entry name" value="PROKAR_LIPOPROTEIN"/>
    <property type="match status" value="1"/>
</dbReference>
<dbReference type="Gene3D" id="3.40.190.10">
    <property type="entry name" value="Periplasmic binding protein-like II"/>
    <property type="match status" value="1"/>
</dbReference>
<dbReference type="AlphaFoldDB" id="A0A9D1TGR8"/>
<protein>
    <submittedName>
        <fullName evidence="1">Sugar ABC transporter substrate-binding protein</fullName>
    </submittedName>
</protein>
<evidence type="ECO:0000313" key="1">
    <source>
        <dbReference type="EMBL" id="HIV40335.1"/>
    </source>
</evidence>
<dbReference type="InterPro" id="IPR006059">
    <property type="entry name" value="SBP"/>
</dbReference>
<dbReference type="CDD" id="cd13585">
    <property type="entry name" value="PBP2_TMBP_like"/>
    <property type="match status" value="1"/>
</dbReference>
<dbReference type="InterPro" id="IPR050490">
    <property type="entry name" value="Bact_solute-bd_prot1"/>
</dbReference>
<evidence type="ECO:0000313" key="2">
    <source>
        <dbReference type="Proteomes" id="UP000886814"/>
    </source>
</evidence>
<dbReference type="Pfam" id="PF01547">
    <property type="entry name" value="SBP_bac_1"/>
    <property type="match status" value="1"/>
</dbReference>
<dbReference type="PANTHER" id="PTHR43649:SF12">
    <property type="entry name" value="DIACETYLCHITOBIOSE BINDING PROTEIN DASA"/>
    <property type="match status" value="1"/>
</dbReference>
<sequence length="425" mass="47666">MTDMKKYNKSRWIALAAAGILVVGSMSGCGGSKGETDNNGKVSLTFAIWDKLQQDGMQQMVDAFEKENPDINVKIELTPYEQYWTKMQASGTGGSMPDVLWMHPEQVYDYARGGKIMDLSERIEDSEIADLSKFPENVVKSLNVDGGQYAIPKDYSTFGLWYNKDIFDANNMDYPDDTWDWEKLKEAAAELTDTENGIYGLLVQYNTNDAAYHYIWQNEGDIINADETKSMFDDPNTIEAIEYMVDFINKGYSPTMEDYANTTADQYFESGKAAMHIAGSWMCSEFMEVDGLNCDVAPLAKGKQRADLCGGMGYSIAANTEHPEEAWKFVEYLSGEEANKIESESGAAISAYEGTQDAWVNRFPDINAQVFVDASQYGFSSNYCSTRREWIDIEKDYMTQIFSGQLPVEEGCKTLAAEIDKVLAE</sequence>
<dbReference type="PANTHER" id="PTHR43649">
    <property type="entry name" value="ARABINOSE-BINDING PROTEIN-RELATED"/>
    <property type="match status" value="1"/>
</dbReference>
<organism evidence="1 2">
    <name type="scientific">Candidatus Blautia stercorigallinarum</name>
    <dbReference type="NCBI Taxonomy" id="2838501"/>
    <lineage>
        <taxon>Bacteria</taxon>
        <taxon>Bacillati</taxon>
        <taxon>Bacillota</taxon>
        <taxon>Clostridia</taxon>
        <taxon>Lachnospirales</taxon>
        <taxon>Lachnospiraceae</taxon>
        <taxon>Blautia</taxon>
    </lineage>
</organism>